<dbReference type="SUPFAM" id="SSF53474">
    <property type="entry name" value="alpha/beta-Hydrolases"/>
    <property type="match status" value="1"/>
</dbReference>
<organism evidence="2 3">
    <name type="scientific">Tenacibaculum maritimum NCIMB 2154</name>
    <dbReference type="NCBI Taxonomy" id="1349785"/>
    <lineage>
        <taxon>Bacteria</taxon>
        <taxon>Pseudomonadati</taxon>
        <taxon>Bacteroidota</taxon>
        <taxon>Flavobacteriia</taxon>
        <taxon>Flavobacteriales</taxon>
        <taxon>Flavobacteriaceae</taxon>
        <taxon>Tenacibaculum</taxon>
    </lineage>
</organism>
<proteinExistence type="predicted"/>
<protein>
    <recommendedName>
        <fullName evidence="4">Esterase</fullName>
    </recommendedName>
</protein>
<dbReference type="GeneID" id="47723791"/>
<evidence type="ECO:0000256" key="1">
    <source>
        <dbReference type="SAM" id="MobiDB-lite"/>
    </source>
</evidence>
<dbReference type="EMBL" id="LT634361">
    <property type="protein sequence ID" value="SFZ83877.1"/>
    <property type="molecule type" value="Genomic_DNA"/>
</dbReference>
<gene>
    <name evidence="2" type="ORF">MARIT_2318</name>
</gene>
<dbReference type="Proteomes" id="UP000231564">
    <property type="component" value="Chromosome MARIT"/>
</dbReference>
<dbReference type="Gene3D" id="3.40.50.1820">
    <property type="entry name" value="alpha/beta hydrolase"/>
    <property type="match status" value="1"/>
</dbReference>
<dbReference type="STRING" id="1349785.GCA_000509405_02155"/>
<dbReference type="Gene3D" id="1.25.40.10">
    <property type="entry name" value="Tetratricopeptide repeat domain"/>
    <property type="match status" value="1"/>
</dbReference>
<dbReference type="OrthoDB" id="1142077at2"/>
<keyword evidence="3" id="KW-1185">Reference proteome</keyword>
<dbReference type="AlphaFoldDB" id="A0A2H1EBQ0"/>
<evidence type="ECO:0000313" key="3">
    <source>
        <dbReference type="Proteomes" id="UP000231564"/>
    </source>
</evidence>
<dbReference type="KEGG" id="tmar:MARIT_2318"/>
<dbReference type="InterPro" id="IPR011990">
    <property type="entry name" value="TPR-like_helical_dom_sf"/>
</dbReference>
<evidence type="ECO:0000313" key="2">
    <source>
        <dbReference type="EMBL" id="SFZ83877.1"/>
    </source>
</evidence>
<sequence length="425" mass="49305">MKHFLLLITIFIYTTSFSQKIITKSYDSKKLNKERTLKIFLPKNYTKDTISSYPLTIVLGDEYLFDLYVGSSKLFADADMAPRQIVVGIDMKKTYNKDTSIVPANKALTSTASSFYDFIKEEVIPYMETSYKVSPFLTIVGEGKAANFLTYYLKEVTPVFNAYVCIAPAFSESTVNIINSYSLKRLNAIDNTFFIYSNTSKHTSRKQHNFFNEVKALISSYDAKNLRVNFESFNDSPNLLSSIGEAVPRAISQIFKLYAKISKEEFNKHIKDLPPLEAIKYVEKKYLDIEYLYGTNLNVRLDDIYIIEEIVMDRQDGDYLRVLGDFALIKYPDLHLGDFYIGKYHELGKDYEKADFYYKAAYGKMELSDPNADAFYENIKRVNRLMNSAPEEHLNLQEEENLEEQEEEQQEDEQQEDHEEQKEGE</sequence>
<dbReference type="RefSeq" id="WP_024740658.1">
    <property type="nucleotide sequence ID" value="NZ_BAUG01000009.1"/>
</dbReference>
<dbReference type="InterPro" id="IPR029058">
    <property type="entry name" value="AB_hydrolase_fold"/>
</dbReference>
<feature type="region of interest" description="Disordered" evidence="1">
    <location>
        <begin position="389"/>
        <end position="425"/>
    </location>
</feature>
<feature type="compositionally biased region" description="Acidic residues" evidence="1">
    <location>
        <begin position="397"/>
        <end position="418"/>
    </location>
</feature>
<evidence type="ECO:0008006" key="4">
    <source>
        <dbReference type="Google" id="ProtNLM"/>
    </source>
</evidence>
<reference evidence="2 3" key="1">
    <citation type="submission" date="2016-11" db="EMBL/GenBank/DDBJ databases">
        <authorList>
            <person name="Jaros S."/>
            <person name="Januszkiewicz K."/>
            <person name="Wedrychowicz H."/>
        </authorList>
    </citation>
    <scope>NUCLEOTIDE SEQUENCE [LARGE SCALE GENOMIC DNA]</scope>
    <source>
        <strain evidence="2">NCIMB 2154T</strain>
    </source>
</reference>
<name>A0A2H1EBQ0_9FLAO</name>
<accession>A0A2H1EBQ0</accession>